<proteinExistence type="inferred from homology"/>
<dbReference type="EMBL" id="QNBD01000226">
    <property type="protein sequence ID" value="RKX68973.1"/>
    <property type="molecule type" value="Genomic_DNA"/>
</dbReference>
<keyword evidence="4 9" id="KW-0812">Transmembrane</keyword>
<dbReference type="PANTHER" id="PTHR30625:SF15">
    <property type="entry name" value="BIOPOLYMER TRANSPORT PROTEIN EXBB"/>
    <property type="match status" value="1"/>
</dbReference>
<organism evidence="11 12">
    <name type="scientific">candidate division TA06 bacterium</name>
    <dbReference type="NCBI Taxonomy" id="2250710"/>
    <lineage>
        <taxon>Bacteria</taxon>
        <taxon>Bacteria division TA06</taxon>
    </lineage>
</organism>
<accession>A0A660SE91</accession>
<reference evidence="11 12" key="1">
    <citation type="submission" date="2018-06" db="EMBL/GenBank/DDBJ databases">
        <title>Extensive metabolic versatility and redundancy in microbially diverse, dynamic hydrothermal sediments.</title>
        <authorList>
            <person name="Dombrowski N."/>
            <person name="Teske A."/>
            <person name="Baker B.J."/>
        </authorList>
    </citation>
    <scope>NUCLEOTIDE SEQUENCE [LARGE SCALE GENOMIC DNA]</scope>
    <source>
        <strain evidence="11">B10_G13</strain>
    </source>
</reference>
<evidence type="ECO:0000256" key="3">
    <source>
        <dbReference type="ARBA" id="ARBA00022475"/>
    </source>
</evidence>
<feature type="transmembrane region" description="Helical" evidence="9">
    <location>
        <begin position="78"/>
        <end position="102"/>
    </location>
</feature>
<evidence type="ECO:0000256" key="6">
    <source>
        <dbReference type="ARBA" id="ARBA00022989"/>
    </source>
</evidence>
<keyword evidence="2 8" id="KW-0813">Transport</keyword>
<dbReference type="GO" id="GO:0005886">
    <property type="term" value="C:plasma membrane"/>
    <property type="evidence" value="ECO:0007669"/>
    <property type="project" value="UniProtKB-SubCell"/>
</dbReference>
<comment type="similarity">
    <text evidence="8">Belongs to the exbB/tolQ family.</text>
</comment>
<dbReference type="GO" id="GO:0017038">
    <property type="term" value="P:protein import"/>
    <property type="evidence" value="ECO:0007669"/>
    <property type="project" value="TreeGrafter"/>
</dbReference>
<evidence type="ECO:0000256" key="5">
    <source>
        <dbReference type="ARBA" id="ARBA00022927"/>
    </source>
</evidence>
<dbReference type="AlphaFoldDB" id="A0A660SE91"/>
<keyword evidence="6 9" id="KW-1133">Transmembrane helix</keyword>
<feature type="transmembrane region" description="Helical" evidence="9">
    <location>
        <begin position="122"/>
        <end position="143"/>
    </location>
</feature>
<comment type="subcellular location">
    <subcellularLocation>
        <location evidence="1">Cell membrane</location>
        <topology evidence="1">Multi-pass membrane protein</topology>
    </subcellularLocation>
    <subcellularLocation>
        <location evidence="8">Membrane</location>
        <topology evidence="8">Multi-pass membrane protein</topology>
    </subcellularLocation>
</comment>
<dbReference type="Proteomes" id="UP000271125">
    <property type="component" value="Unassembled WGS sequence"/>
</dbReference>
<dbReference type="Pfam" id="PF01618">
    <property type="entry name" value="MotA_ExbB"/>
    <property type="match status" value="1"/>
</dbReference>
<evidence type="ECO:0000256" key="4">
    <source>
        <dbReference type="ARBA" id="ARBA00022692"/>
    </source>
</evidence>
<name>A0A660SE91_UNCT6</name>
<keyword evidence="7 9" id="KW-0472">Membrane</keyword>
<dbReference type="InterPro" id="IPR002898">
    <property type="entry name" value="MotA_ExbB_proton_chnl"/>
</dbReference>
<keyword evidence="3" id="KW-1003">Cell membrane</keyword>
<keyword evidence="5 8" id="KW-0653">Protein transport</keyword>
<comment type="caution">
    <text evidence="11">The sequence shown here is derived from an EMBL/GenBank/DDBJ whole genome shotgun (WGS) entry which is preliminary data.</text>
</comment>
<dbReference type="PANTHER" id="PTHR30625">
    <property type="entry name" value="PROTEIN TOLQ"/>
    <property type="match status" value="1"/>
</dbReference>
<evidence type="ECO:0000313" key="12">
    <source>
        <dbReference type="Proteomes" id="UP000271125"/>
    </source>
</evidence>
<evidence type="ECO:0000256" key="9">
    <source>
        <dbReference type="SAM" id="Phobius"/>
    </source>
</evidence>
<evidence type="ECO:0000256" key="2">
    <source>
        <dbReference type="ARBA" id="ARBA00022448"/>
    </source>
</evidence>
<evidence type="ECO:0000256" key="8">
    <source>
        <dbReference type="RuleBase" id="RU004057"/>
    </source>
</evidence>
<gene>
    <name evidence="11" type="ORF">DRP43_04910</name>
</gene>
<evidence type="ECO:0000256" key="1">
    <source>
        <dbReference type="ARBA" id="ARBA00004651"/>
    </source>
</evidence>
<dbReference type="InterPro" id="IPR050790">
    <property type="entry name" value="ExbB/TolQ_transport"/>
</dbReference>
<feature type="domain" description="MotA/TolQ/ExbB proton channel" evidence="10">
    <location>
        <begin position="35"/>
        <end position="154"/>
    </location>
</feature>
<evidence type="ECO:0000313" key="11">
    <source>
        <dbReference type="EMBL" id="RKX68973.1"/>
    </source>
</evidence>
<evidence type="ECO:0000259" key="10">
    <source>
        <dbReference type="Pfam" id="PF01618"/>
    </source>
</evidence>
<feature type="non-terminal residue" evidence="11">
    <location>
        <position position="1"/>
    </location>
</feature>
<evidence type="ECO:0000256" key="7">
    <source>
        <dbReference type="ARBA" id="ARBA00023136"/>
    </source>
</evidence>
<protein>
    <recommendedName>
        <fullName evidence="10">MotA/TolQ/ExbB proton channel domain-containing protein</fullName>
    </recommendedName>
</protein>
<sequence>LYTIKGKNDKFMKTVINLLNEGNIEQAKYVCEQMKSPISKVLHSGISNFDAIPESVSMILENTIDTEKRKMERGVDAIGLMTYIAPLLGLLGSLIGIISVFSGTVNALEGSTNILMRGVAESLVSVVLGISIAIICAIAYSGFKSRINDISADLKQSARYYLSFIKGEINIA</sequence>